<reference evidence="2 3" key="1">
    <citation type="submission" date="2023-07" db="EMBL/GenBank/DDBJ databases">
        <title>Comparative genomics of wheat-associated soil bacteria to identify genetic determinants of phenazine resistance.</title>
        <authorList>
            <person name="Mouncey N."/>
        </authorList>
    </citation>
    <scope>NUCLEOTIDE SEQUENCE [LARGE SCALE GENOMIC DNA]</scope>
    <source>
        <strain evidence="2 3">W4I19-2</strain>
    </source>
</reference>
<protein>
    <submittedName>
        <fullName evidence="2">Uncharacterized protein</fullName>
    </submittedName>
</protein>
<comment type="caution">
    <text evidence="2">The sequence shown here is derived from an EMBL/GenBank/DDBJ whole genome shotgun (WGS) entry which is preliminary data.</text>
</comment>
<proteinExistence type="predicted"/>
<evidence type="ECO:0000313" key="3">
    <source>
        <dbReference type="Proteomes" id="UP001243364"/>
    </source>
</evidence>
<gene>
    <name evidence="2" type="ORF">QFZ56_007310</name>
</gene>
<evidence type="ECO:0000256" key="1">
    <source>
        <dbReference type="SAM" id="MobiDB-lite"/>
    </source>
</evidence>
<keyword evidence="3" id="KW-1185">Reference proteome</keyword>
<name>A0ABU0QCI2_STRAH</name>
<organism evidence="2 3">
    <name type="scientific">Streptomyces achromogenes</name>
    <dbReference type="NCBI Taxonomy" id="67255"/>
    <lineage>
        <taxon>Bacteria</taxon>
        <taxon>Bacillati</taxon>
        <taxon>Actinomycetota</taxon>
        <taxon>Actinomycetes</taxon>
        <taxon>Kitasatosporales</taxon>
        <taxon>Streptomycetaceae</taxon>
        <taxon>Streptomyces</taxon>
    </lineage>
</organism>
<dbReference type="RefSeq" id="WP_307048866.1">
    <property type="nucleotide sequence ID" value="NZ_JAUSYA010000001.1"/>
</dbReference>
<accession>A0ABU0QCI2</accession>
<sequence length="101" mass="10481">MGRPLVVKKRPTHPGVEPAQVVKDLAELVADVPAETGVGRDKVLGLGPRHSRADRPRVRPAGHGGGPRRRAIAGRPLPFAGPPGGSGRPANPMERGVSALL</sequence>
<feature type="region of interest" description="Disordered" evidence="1">
    <location>
        <begin position="39"/>
        <end position="101"/>
    </location>
</feature>
<dbReference type="EMBL" id="JAUSYA010000001">
    <property type="protein sequence ID" value="MDQ0688347.1"/>
    <property type="molecule type" value="Genomic_DNA"/>
</dbReference>
<dbReference type="Proteomes" id="UP001243364">
    <property type="component" value="Unassembled WGS sequence"/>
</dbReference>
<evidence type="ECO:0000313" key="2">
    <source>
        <dbReference type="EMBL" id="MDQ0688347.1"/>
    </source>
</evidence>